<sequence>MIRFGHAEGAVPEAAAVGPDEDRSGFLPGFFPGSCARLCARLSLGLEDTDRDRSVRTGHLKIGMHNPHLA</sequence>
<dbReference type="Proteomes" id="UP000612282">
    <property type="component" value="Unassembled WGS sequence"/>
</dbReference>
<gene>
    <name evidence="1" type="ORF">Aco03nite_063550</name>
</gene>
<evidence type="ECO:0000313" key="1">
    <source>
        <dbReference type="EMBL" id="GID57951.1"/>
    </source>
</evidence>
<protein>
    <submittedName>
        <fullName evidence="1">Uncharacterized protein</fullName>
    </submittedName>
</protein>
<evidence type="ECO:0000313" key="2">
    <source>
        <dbReference type="Proteomes" id="UP000612282"/>
    </source>
</evidence>
<dbReference type="EMBL" id="BOMG01000078">
    <property type="protein sequence ID" value="GID57951.1"/>
    <property type="molecule type" value="Genomic_DNA"/>
</dbReference>
<name>A0ABQ3XHI0_9ACTN</name>
<comment type="caution">
    <text evidence="1">The sequence shown here is derived from an EMBL/GenBank/DDBJ whole genome shotgun (WGS) entry which is preliminary data.</text>
</comment>
<proteinExistence type="predicted"/>
<accession>A0ABQ3XHI0</accession>
<organism evidence="1 2">
    <name type="scientific">Actinoplanes couchii</name>
    <dbReference type="NCBI Taxonomy" id="403638"/>
    <lineage>
        <taxon>Bacteria</taxon>
        <taxon>Bacillati</taxon>
        <taxon>Actinomycetota</taxon>
        <taxon>Actinomycetes</taxon>
        <taxon>Micromonosporales</taxon>
        <taxon>Micromonosporaceae</taxon>
        <taxon>Actinoplanes</taxon>
    </lineage>
</organism>
<reference evidence="1 2" key="1">
    <citation type="submission" date="2021-01" db="EMBL/GenBank/DDBJ databases">
        <title>Whole genome shotgun sequence of Actinoplanes couchii NBRC 106145.</title>
        <authorList>
            <person name="Komaki H."/>
            <person name="Tamura T."/>
        </authorList>
    </citation>
    <scope>NUCLEOTIDE SEQUENCE [LARGE SCALE GENOMIC DNA]</scope>
    <source>
        <strain evidence="1 2">NBRC 106145</strain>
    </source>
</reference>
<keyword evidence="2" id="KW-1185">Reference proteome</keyword>